<proteinExistence type="predicted"/>
<keyword evidence="2" id="KW-1185">Reference proteome</keyword>
<name>A0ABT9BE75_9BACT</name>
<evidence type="ECO:0000313" key="1">
    <source>
        <dbReference type="EMBL" id="MDO7876574.1"/>
    </source>
</evidence>
<dbReference type="EMBL" id="JAUQSY010000012">
    <property type="protein sequence ID" value="MDO7876574.1"/>
    <property type="molecule type" value="Genomic_DNA"/>
</dbReference>
<protein>
    <submittedName>
        <fullName evidence="1">Uncharacterized protein</fullName>
    </submittedName>
</protein>
<sequence length="164" mass="18772">MTIILQEGYQSYLSELLPPLRQQVEQLNWLVTDLRCWGKYSPLIETWQAQSYDAAPYYSVVPGKTFYEAFVGWDMQVVWGVFCGVVGDIPAVPPEEVPYADGNRRIWSEPEAFQLAGSEIEIVAFDGTFTLLKFRDETVGRQFLEAFPTGRVVRTPDDMLQSYQ</sequence>
<comment type="caution">
    <text evidence="1">The sequence shown here is derived from an EMBL/GenBank/DDBJ whole genome shotgun (WGS) entry which is preliminary data.</text>
</comment>
<dbReference type="Proteomes" id="UP001176429">
    <property type="component" value="Unassembled WGS sequence"/>
</dbReference>
<reference evidence="1" key="1">
    <citation type="submission" date="2023-07" db="EMBL/GenBank/DDBJ databases">
        <authorList>
            <person name="Kim M.K."/>
        </authorList>
    </citation>
    <scope>NUCLEOTIDE SEQUENCE</scope>
    <source>
        <strain evidence="1">ASUV-10-1</strain>
    </source>
</reference>
<gene>
    <name evidence="1" type="ORF">Q5H93_17650</name>
</gene>
<dbReference type="RefSeq" id="WP_305007943.1">
    <property type="nucleotide sequence ID" value="NZ_JAUQSY010000012.1"/>
</dbReference>
<organism evidence="1 2">
    <name type="scientific">Hymenobacter aranciens</name>
    <dbReference type="NCBI Taxonomy" id="3063996"/>
    <lineage>
        <taxon>Bacteria</taxon>
        <taxon>Pseudomonadati</taxon>
        <taxon>Bacteroidota</taxon>
        <taxon>Cytophagia</taxon>
        <taxon>Cytophagales</taxon>
        <taxon>Hymenobacteraceae</taxon>
        <taxon>Hymenobacter</taxon>
    </lineage>
</organism>
<accession>A0ABT9BE75</accession>
<evidence type="ECO:0000313" key="2">
    <source>
        <dbReference type="Proteomes" id="UP001176429"/>
    </source>
</evidence>